<evidence type="ECO:0000256" key="1">
    <source>
        <dbReference type="ARBA" id="ARBA00008901"/>
    </source>
</evidence>
<dbReference type="Pfam" id="PF03097">
    <property type="entry name" value="BRO1"/>
    <property type="match status" value="1"/>
</dbReference>
<protein>
    <submittedName>
        <fullName evidence="4">BROX-like protein</fullName>
    </submittedName>
</protein>
<gene>
    <name evidence="4" type="ORF">MAR_000089</name>
</gene>
<accession>A0ABY7FG90</accession>
<evidence type="ECO:0000313" key="5">
    <source>
        <dbReference type="Proteomes" id="UP001164746"/>
    </source>
</evidence>
<reference evidence="4" key="1">
    <citation type="submission" date="2022-11" db="EMBL/GenBank/DDBJ databases">
        <title>Centuries of genome instability and evolution in soft-shell clam transmissible cancer (bioRxiv).</title>
        <authorList>
            <person name="Hart S.F.M."/>
            <person name="Yonemitsu M.A."/>
            <person name="Giersch R.M."/>
            <person name="Beal B.F."/>
            <person name="Arriagada G."/>
            <person name="Davis B.W."/>
            <person name="Ostrander E.A."/>
            <person name="Goff S.P."/>
            <person name="Metzger M.J."/>
        </authorList>
    </citation>
    <scope>NUCLEOTIDE SEQUENCE</scope>
    <source>
        <strain evidence="4">MELC-2E11</strain>
        <tissue evidence="4">Siphon/mantle</tissue>
    </source>
</reference>
<dbReference type="InterPro" id="IPR038898">
    <property type="entry name" value="BROX"/>
</dbReference>
<dbReference type="PANTHER" id="PTHR23032:SF13">
    <property type="entry name" value="BRO1 DOMAIN-CONTAINING PROTEIN BROX"/>
    <property type="match status" value="1"/>
</dbReference>
<organism evidence="4 5">
    <name type="scientific">Mya arenaria</name>
    <name type="common">Soft-shell clam</name>
    <dbReference type="NCBI Taxonomy" id="6604"/>
    <lineage>
        <taxon>Eukaryota</taxon>
        <taxon>Metazoa</taxon>
        <taxon>Spiralia</taxon>
        <taxon>Lophotrochozoa</taxon>
        <taxon>Mollusca</taxon>
        <taxon>Bivalvia</taxon>
        <taxon>Autobranchia</taxon>
        <taxon>Heteroconchia</taxon>
        <taxon>Euheterodonta</taxon>
        <taxon>Imparidentia</taxon>
        <taxon>Neoheterodontei</taxon>
        <taxon>Myida</taxon>
        <taxon>Myoidea</taxon>
        <taxon>Myidae</taxon>
        <taxon>Mya</taxon>
    </lineage>
</organism>
<evidence type="ECO:0000313" key="4">
    <source>
        <dbReference type="EMBL" id="WAR18251.1"/>
    </source>
</evidence>
<keyword evidence="5" id="KW-1185">Reference proteome</keyword>
<feature type="domain" description="BRO1" evidence="3">
    <location>
        <begin position="80"/>
        <end position="436"/>
    </location>
</feature>
<proteinExistence type="inferred from homology"/>
<dbReference type="InterPro" id="IPR038499">
    <property type="entry name" value="BRO1_sf"/>
</dbReference>
<sequence>MAYWFHRNPLKATSPVTFELAGVSTNEATRKIFSDLRLNRNKLLELLTDPNHDKASVEKVSCDYFALLIGLIKPFEEGENKLRRAVKEEQDVFFELANMAINLALWYTKHSAKFAAQDEVNMEEAKNVHKCLRTAGGIFNYVKNELVPQLSSMDSSGDTSAIDTDSRMLDAYINQCTAEAQEVTLARAIELKHSPGLIAALANETGQLFRRADDALASLDAKLVGKWRKYFQLKSDFYIAHAHCYNAESLLAQDKCGEAIRGLQEGISSYDKSAVICKDYSSTKGPGTQAKPLNHIFFRRLGPVMKRTLDKCERENGLIYHQKVAYDPPILELKATYGLVSPEDYKPPELSPLWSLEVYKKMDAKMAPKPGPQLPGEKEEKPKDLPPVKEKEFPMSDKDPKNSSGCVLFNVTFYISMRELSSINLLKDTFCQIGFH</sequence>
<dbReference type="EMBL" id="CP111022">
    <property type="protein sequence ID" value="WAR18251.1"/>
    <property type="molecule type" value="Genomic_DNA"/>
</dbReference>
<comment type="similarity">
    <text evidence="1">Belongs to the BROX family.</text>
</comment>
<feature type="region of interest" description="Disordered" evidence="2">
    <location>
        <begin position="366"/>
        <end position="401"/>
    </location>
</feature>
<dbReference type="SMART" id="SM01041">
    <property type="entry name" value="BRO1"/>
    <property type="match status" value="1"/>
</dbReference>
<evidence type="ECO:0000256" key="2">
    <source>
        <dbReference type="SAM" id="MobiDB-lite"/>
    </source>
</evidence>
<name>A0ABY7FG90_MYAAR</name>
<dbReference type="PANTHER" id="PTHR23032">
    <property type="entry name" value="BRO1 DOMAIN-CONTAINING PROTEIN BROX"/>
    <property type="match status" value="1"/>
</dbReference>
<feature type="compositionally biased region" description="Basic and acidic residues" evidence="2">
    <location>
        <begin position="376"/>
        <end position="401"/>
    </location>
</feature>
<evidence type="ECO:0000259" key="3">
    <source>
        <dbReference type="PROSITE" id="PS51180"/>
    </source>
</evidence>
<dbReference type="Proteomes" id="UP001164746">
    <property type="component" value="Chromosome 11"/>
</dbReference>
<dbReference type="PROSITE" id="PS51180">
    <property type="entry name" value="BRO1"/>
    <property type="match status" value="1"/>
</dbReference>
<dbReference type="Gene3D" id="1.25.40.280">
    <property type="entry name" value="alix/aip1 like domains"/>
    <property type="match status" value="1"/>
</dbReference>
<dbReference type="InterPro" id="IPR004328">
    <property type="entry name" value="BRO1_dom"/>
</dbReference>
<feature type="non-terminal residue" evidence="4">
    <location>
        <position position="1"/>
    </location>
</feature>